<dbReference type="Gene3D" id="3.90.550.20">
    <property type="match status" value="1"/>
</dbReference>
<dbReference type="OrthoDB" id="3674881at2"/>
<feature type="compositionally biased region" description="Low complexity" evidence="1">
    <location>
        <begin position="181"/>
        <end position="195"/>
    </location>
</feature>
<dbReference type="Proteomes" id="UP000240429">
    <property type="component" value="Unassembled WGS sequence"/>
</dbReference>
<dbReference type="RefSeq" id="WP_107016675.1">
    <property type="nucleotide sequence ID" value="NZ_KZ679041.1"/>
</dbReference>
<dbReference type="SUPFAM" id="SSF53448">
    <property type="entry name" value="Nucleotide-diphospho-sugar transferases"/>
    <property type="match status" value="1"/>
</dbReference>
<feature type="compositionally biased region" description="Basic and acidic residues" evidence="1">
    <location>
        <begin position="69"/>
        <end position="81"/>
    </location>
</feature>
<dbReference type="EMBL" id="PYBJ01000007">
    <property type="protein sequence ID" value="PSM42993.1"/>
    <property type="molecule type" value="Genomic_DNA"/>
</dbReference>
<feature type="region of interest" description="Disordered" evidence="1">
    <location>
        <begin position="1177"/>
        <end position="1207"/>
    </location>
</feature>
<feature type="region of interest" description="Disordered" evidence="1">
    <location>
        <begin position="1330"/>
        <end position="1363"/>
    </location>
</feature>
<feature type="compositionally biased region" description="Low complexity" evidence="1">
    <location>
        <begin position="204"/>
        <end position="217"/>
    </location>
</feature>
<sequence>MSVAGPGTEPECFPLAEDLQRLMGSETSETDVLAAVDRAAQMLREVYPQVLADALGTTAPRPTTPPETSVRDPGPDLRTPEFRDALTGHLEQASGTFDKQPADVVGKFVTETQNLLSQRNVEPPLLPGATGRTAPAGLETERDAVAAMLYTETKDKADRLATDARSALDIAAPAPAGPGGAPRSASESAAGISAAPPQHSRVNSSTGSAASGTSTSSLLRTFRRGADGRGLAGWLTNEGAPERERELSATYGIRVGPRPEDGPQRHFSHSTLARIDQVLAQLPPDHIRNNRNLRAIEVAAPQHQGAASEYEARTGTIQITLPLGLPSWAVTELNRKSGWQRWLMDQAARADYAGDSLRGDRDLGRLTDRRHVMGGVSETLAQNNFMKWTLIHEIGHSVDERIDWRTTLSEQDRFGGWQHYGTNHVPVATAILDKVGIGEEHYAAPAEDGRRTLLEVVLDALDPAKARSDQHLLHHLRDAFPSLPEEVRRGLDQVSRFGQLALAQPWTFNDGGGDVLRIGPRVYHVDPYDHWVSYLHAERENHALSNYQFSNPKEWFAETYAAFYGSSEAARARLNPAVRSFFTDELPLLVRPPQPPEAQPPIPQPDNEPMVSGPAAGSPARQATPHRAGEPSTRPVAARPPESRARTRQPSLTVPGLVDRILTGVDPTRPAGSHPDAGVAAGRLGPDLFGVRGVPDAPGFLRDFDFSRLESAHRAAFFTAVDLAREARPTANELAHLPANPDSVVRSTTTWTSAGSRLGVKRLAIPRLLHTIWLGGPLRDEGAMGEFRANMTQGKSHNPDATFVLWTDVTRAETEAARALPPGPGATRLHAVRSMLEWARREDIRLVNVGEVFSAQAPMRLPSLYATEAARHTGAGYAAASDILRIEALDRFGGVYSDGDNRVGPGLGSVISDVLKKANGFAIGQYMTRSTNAVLVSAAHHSALASYSDVILHNYTRTPYQNVHAGALMRHDVPANLEDVVRGLSTVVMGAGDGDVRSRVLHRTGPSSAVFTPLRDALNLQPGMYADIPWAEHFGIESGKSWLEGAGSENRPASTARPALTVAESVDVARSVAASLVYDLHDQPGNLNLAHYDSVVRRTSDPATVWTAIVQALASIPGIRSAVTSVTLTRGDAGSDSAQQIRLPRDARNLLYLTDGPAEQTKRGISTGRLLDPAVLDRGSGTGAAASGSALPGSGTGRPGNGPRVSANPWSAHAALAGVGRARRTLVGLSGTERQELFREVGRIMANRHRAPAIIRRDVVPGSPEAHYLALHDDMVTLIAERLYTDPGAGLPEHQRPARVLSEQLRQTFNTHATGGAAAGGIREIFKRKQKTPAAGSTTSATPSGSAAPVASGSTSTPLVSRDVHDWPTQVTVEWRMGQNGGAYVVDAGPAGRAVVKLHEDAEPSLFADDFIRSVTGVRAPATRVFARGSTAASALLELIAQHVPDWEEHSDGLGERFRHVTVSEFAAGVPVHELSVQQRRDLLDNPTALRQLGSLMLVTDFLIGTTDRVGIGLTGHFVNWGNVLYDTRSRQIVAIDNDTTLLRQNFDAAAHAEMIERNWADDFERLAVLLYNRRPGLSTGMPDDEYRDSVTHHIAEGAKEARSQIGARFAQHATDLLRHHRARFPQGRRPDAGAITALAEWAGYRWGMGAEGPSGEEGLAHLRAVLAVGTTATTGASSAAGSPLVMRADVQNAATGDTLREMLRGRLAQLEPGSAEFERVQRVIDTWGPAPASRVAAPDEGRAPAPEKAPTPPEPSTAPAAQKPEPWKRPVPRPGTRLSVDVVRHPQWFEIEELTGLGPAELSRVTTLDLTDGWRDSTAVRDAVRQAVTGIRTHLRDTPGVGLANADLLVATPAGDQTVWSLVAQALADALSHRIKLVMGGKSGPVIEVCPE</sequence>
<gene>
    <name evidence="2" type="ORF">C6Y14_12520</name>
</gene>
<feature type="region of interest" description="Disordered" evidence="1">
    <location>
        <begin position="588"/>
        <end position="654"/>
    </location>
</feature>
<proteinExistence type="predicted"/>
<feature type="compositionally biased region" description="Low complexity" evidence="1">
    <location>
        <begin position="1183"/>
        <end position="1193"/>
    </location>
</feature>
<feature type="region of interest" description="Disordered" evidence="1">
    <location>
        <begin position="171"/>
        <end position="218"/>
    </location>
</feature>
<reference evidence="2 3" key="1">
    <citation type="submission" date="2018-03" db="EMBL/GenBank/DDBJ databases">
        <title>Streptomyces dioscori sp. nov., a novel endophytic actinobacterium isolated from bulbil of Dioscorea bulbifera L.</title>
        <authorList>
            <person name="Zhikuan W."/>
        </authorList>
    </citation>
    <scope>NUCLEOTIDE SEQUENCE [LARGE SCALE GENOMIC DNA]</scope>
    <source>
        <strain evidence="2 3">A217</strain>
    </source>
</reference>
<evidence type="ECO:0000256" key="1">
    <source>
        <dbReference type="SAM" id="MobiDB-lite"/>
    </source>
</evidence>
<feature type="compositionally biased region" description="Pro residues" evidence="1">
    <location>
        <begin position="1748"/>
        <end position="1757"/>
    </location>
</feature>
<feature type="compositionally biased region" description="Pro residues" evidence="1">
    <location>
        <begin position="590"/>
        <end position="606"/>
    </location>
</feature>
<feature type="compositionally biased region" description="Low complexity" evidence="1">
    <location>
        <begin position="1332"/>
        <end position="1358"/>
    </location>
</feature>
<organism evidence="2 3">
    <name type="scientific">Streptomyces dioscori</name>
    <dbReference type="NCBI Taxonomy" id="2109333"/>
    <lineage>
        <taxon>Bacteria</taxon>
        <taxon>Bacillati</taxon>
        <taxon>Actinomycetota</taxon>
        <taxon>Actinomycetes</taxon>
        <taxon>Kitasatosporales</taxon>
        <taxon>Streptomycetaceae</taxon>
        <taxon>Streptomyces</taxon>
        <taxon>Streptomyces aurantiacus group</taxon>
    </lineage>
</organism>
<keyword evidence="3" id="KW-1185">Reference proteome</keyword>
<protein>
    <submittedName>
        <fullName evidence="2">Uncharacterized protein</fullName>
    </submittedName>
</protein>
<evidence type="ECO:0000313" key="2">
    <source>
        <dbReference type="EMBL" id="PSM42993.1"/>
    </source>
</evidence>
<comment type="caution">
    <text evidence="2">The sequence shown here is derived from an EMBL/GenBank/DDBJ whole genome shotgun (WGS) entry which is preliminary data.</text>
</comment>
<dbReference type="InterPro" id="IPR029044">
    <property type="entry name" value="Nucleotide-diphossugar_trans"/>
</dbReference>
<evidence type="ECO:0000313" key="3">
    <source>
        <dbReference type="Proteomes" id="UP000240429"/>
    </source>
</evidence>
<feature type="region of interest" description="Disordered" evidence="1">
    <location>
        <begin position="54"/>
        <end position="81"/>
    </location>
</feature>
<feature type="region of interest" description="Disordered" evidence="1">
    <location>
        <begin position="1731"/>
        <end position="1779"/>
    </location>
</feature>
<accession>A0A2P8Q9S1</accession>
<name>A0A2P8Q9S1_9ACTN</name>